<evidence type="ECO:0000313" key="2">
    <source>
        <dbReference type="Proteomes" id="UP000019131"/>
    </source>
</evidence>
<reference evidence="1 2" key="1">
    <citation type="journal article" date="2014" name="Genome Announc.">
        <title>Draft Genome Sequence of Bacteroides reticulotermitis Strain JCM 10512T, Isolated from the Gut of a Termite.</title>
        <authorList>
            <person name="Yuki M."/>
            <person name="Oshima K."/>
            <person name="Suda W."/>
            <person name="Sakamoto M."/>
            <person name="Iida T."/>
            <person name="Hattori M."/>
            <person name="Ohkuma M."/>
        </authorList>
    </citation>
    <scope>NUCLEOTIDE SEQUENCE [LARGE SCALE GENOMIC DNA]</scope>
    <source>
        <strain evidence="1 2">JCM 10512</strain>
    </source>
</reference>
<dbReference type="AlphaFoldDB" id="W4UXX5"/>
<proteinExistence type="predicted"/>
<name>W4UXX5_9BACE</name>
<protein>
    <submittedName>
        <fullName evidence="1">Uncharacterized protein</fullName>
    </submittedName>
</protein>
<accession>W4UXX5</accession>
<comment type="caution">
    <text evidence="1">The sequence shown here is derived from an EMBL/GenBank/DDBJ whole genome shotgun (WGS) entry which is preliminary data.</text>
</comment>
<dbReference type="Proteomes" id="UP000019131">
    <property type="component" value="Unassembled WGS sequence"/>
</dbReference>
<dbReference type="EMBL" id="BAIV01000026">
    <property type="protein sequence ID" value="GAE85349.1"/>
    <property type="molecule type" value="Genomic_DNA"/>
</dbReference>
<organism evidence="1 2">
    <name type="scientific">Bacteroides reticulotermitis JCM 10512</name>
    <dbReference type="NCBI Taxonomy" id="1445607"/>
    <lineage>
        <taxon>Bacteria</taxon>
        <taxon>Pseudomonadati</taxon>
        <taxon>Bacteroidota</taxon>
        <taxon>Bacteroidia</taxon>
        <taxon>Bacteroidales</taxon>
        <taxon>Bacteroidaceae</taxon>
        <taxon>Bacteroides</taxon>
    </lineage>
</organism>
<keyword evidence="2" id="KW-1185">Reference proteome</keyword>
<sequence length="54" mass="6511">MPLFFIANLSRFLSRATHKLSFIKQQIEETHWNYGPKQQEKKFAILAFSLQDRR</sequence>
<gene>
    <name evidence="1" type="ORF">JCM10512_3776</name>
</gene>
<evidence type="ECO:0000313" key="1">
    <source>
        <dbReference type="EMBL" id="GAE85349.1"/>
    </source>
</evidence>